<dbReference type="VEuPathDB" id="FungiDB:CH63R_13443"/>
<dbReference type="STRING" id="759273.H1V8G4"/>
<proteinExistence type="predicted"/>
<evidence type="ECO:0000256" key="1">
    <source>
        <dbReference type="SAM" id="MobiDB-lite"/>
    </source>
</evidence>
<feature type="signal peptide" evidence="2">
    <location>
        <begin position="1"/>
        <end position="18"/>
    </location>
</feature>
<feature type="region of interest" description="Disordered" evidence="1">
    <location>
        <begin position="163"/>
        <end position="194"/>
    </location>
</feature>
<accession>H1V8G4</accession>
<dbReference type="Proteomes" id="UP000007174">
    <property type="component" value="Unassembled WGS sequence"/>
</dbReference>
<evidence type="ECO:0000313" key="4">
    <source>
        <dbReference type="Proteomes" id="UP000007174"/>
    </source>
</evidence>
<name>H1V8G4_COLHI</name>
<reference evidence="4" key="1">
    <citation type="journal article" date="2012" name="Nat. Genet.">
        <title>Lifestyle transitions in plant pathogenic Colletotrichum fungi deciphered by genome and transcriptome analyses.</title>
        <authorList>
            <person name="O'Connell R.J."/>
            <person name="Thon M.R."/>
            <person name="Hacquard S."/>
            <person name="Amyotte S.G."/>
            <person name="Kleemann J."/>
            <person name="Torres M.F."/>
            <person name="Damm U."/>
            <person name="Buiate E.A."/>
            <person name="Epstein L."/>
            <person name="Alkan N."/>
            <person name="Altmueller J."/>
            <person name="Alvarado-Balderrama L."/>
            <person name="Bauser C.A."/>
            <person name="Becker C."/>
            <person name="Birren B.W."/>
            <person name="Chen Z."/>
            <person name="Choi J."/>
            <person name="Crouch J.A."/>
            <person name="Duvick J.P."/>
            <person name="Farman M.A."/>
            <person name="Gan P."/>
            <person name="Heiman D."/>
            <person name="Henrissat B."/>
            <person name="Howard R.J."/>
            <person name="Kabbage M."/>
            <person name="Koch C."/>
            <person name="Kracher B."/>
            <person name="Kubo Y."/>
            <person name="Law A.D."/>
            <person name="Lebrun M.-H."/>
            <person name="Lee Y.-H."/>
            <person name="Miyara I."/>
            <person name="Moore N."/>
            <person name="Neumann U."/>
            <person name="Nordstroem K."/>
            <person name="Panaccione D.G."/>
            <person name="Panstruga R."/>
            <person name="Place M."/>
            <person name="Proctor R.H."/>
            <person name="Prusky D."/>
            <person name="Rech G."/>
            <person name="Reinhardt R."/>
            <person name="Rollins J.A."/>
            <person name="Rounsley S."/>
            <person name="Schardl C.L."/>
            <person name="Schwartz D.C."/>
            <person name="Shenoy N."/>
            <person name="Shirasu K."/>
            <person name="Sikhakolli U.R."/>
            <person name="Stueber K."/>
            <person name="Sukno S.A."/>
            <person name="Sweigard J.A."/>
            <person name="Takano Y."/>
            <person name="Takahara H."/>
            <person name="Trail F."/>
            <person name="van der Does H.C."/>
            <person name="Voll L.M."/>
            <person name="Will I."/>
            <person name="Young S."/>
            <person name="Zeng Q."/>
            <person name="Zhang J."/>
            <person name="Zhou S."/>
            <person name="Dickman M.B."/>
            <person name="Schulze-Lefert P."/>
            <person name="Ver Loren van Themaat E."/>
            <person name="Ma L.-J."/>
            <person name="Vaillancourt L.J."/>
        </authorList>
    </citation>
    <scope>NUCLEOTIDE SEQUENCE [LARGE SCALE GENOMIC DNA]</scope>
    <source>
        <strain evidence="4">IMI 349063</strain>
    </source>
</reference>
<dbReference type="eggNOG" id="ENOG502T0NB">
    <property type="taxonomic scope" value="Eukaryota"/>
</dbReference>
<protein>
    <submittedName>
        <fullName evidence="3">CAP22</fullName>
    </submittedName>
</protein>
<evidence type="ECO:0000313" key="3">
    <source>
        <dbReference type="EMBL" id="CCF36517.1"/>
    </source>
</evidence>
<evidence type="ECO:0000256" key="2">
    <source>
        <dbReference type="SAM" id="SignalP"/>
    </source>
</evidence>
<dbReference type="AlphaFoldDB" id="H1V8G4"/>
<organism evidence="3 4">
    <name type="scientific">Colletotrichum higginsianum (strain IMI 349063)</name>
    <name type="common">Crucifer anthracnose fungus</name>
    <dbReference type="NCBI Taxonomy" id="759273"/>
    <lineage>
        <taxon>Eukaryota</taxon>
        <taxon>Fungi</taxon>
        <taxon>Dikarya</taxon>
        <taxon>Ascomycota</taxon>
        <taxon>Pezizomycotina</taxon>
        <taxon>Sordariomycetes</taxon>
        <taxon>Hypocreomycetidae</taxon>
        <taxon>Glomerellales</taxon>
        <taxon>Glomerellaceae</taxon>
        <taxon>Colletotrichum</taxon>
        <taxon>Colletotrichum destructivum species complex</taxon>
    </lineage>
</organism>
<feature type="chain" id="PRO_5003555683" evidence="2">
    <location>
        <begin position="19"/>
        <end position="220"/>
    </location>
</feature>
<dbReference type="EMBL" id="CACQ02002015">
    <property type="protein sequence ID" value="CCF36517.1"/>
    <property type="molecule type" value="Genomic_DNA"/>
</dbReference>
<sequence length="220" mass="22900">MHFNCITLSLAAAAFVQAGIQFDSDEIPRQCNAVCRPIFSLTQACKVNDNLVNNLTKDQLEAQCVCTNNSINVAQYAALCASCTEQNIEDVGDVGDLDDGSSLEKRLLQSKEVQKNTPDINDIMRTCGFASTLYVATASYASTTPSVSAARLSNSAHLTTTITPGSSASYSSRNNNNNNGGSSNATPTNGNQATQTPNAAGIVCPQGLGLISAAAIGALL</sequence>
<feature type="compositionally biased region" description="Low complexity" evidence="1">
    <location>
        <begin position="164"/>
        <end position="191"/>
    </location>
</feature>
<keyword evidence="2" id="KW-0732">Signal</keyword>
<dbReference type="HOGENOM" id="CLU_093536_0_0_1"/>
<gene>
    <name evidence="3" type="ORF">CH063_08067</name>
</gene>